<feature type="transmembrane region" description="Helical" evidence="2">
    <location>
        <begin position="134"/>
        <end position="154"/>
    </location>
</feature>
<evidence type="ECO:0000313" key="5">
    <source>
        <dbReference type="Proteomes" id="UP000380386"/>
    </source>
</evidence>
<protein>
    <submittedName>
        <fullName evidence="4">CPBP family intramembrane metalloprotease</fullName>
    </submittedName>
</protein>
<dbReference type="GO" id="GO:0008237">
    <property type="term" value="F:metallopeptidase activity"/>
    <property type="evidence" value="ECO:0007669"/>
    <property type="project" value="UniProtKB-KW"/>
</dbReference>
<dbReference type="Proteomes" id="UP000380386">
    <property type="component" value="Unassembled WGS sequence"/>
</dbReference>
<dbReference type="GO" id="GO:0006508">
    <property type="term" value="P:proteolysis"/>
    <property type="evidence" value="ECO:0007669"/>
    <property type="project" value="UniProtKB-KW"/>
</dbReference>
<keyword evidence="2" id="KW-0812">Transmembrane</keyword>
<keyword evidence="4" id="KW-0482">Metalloprotease</keyword>
<evidence type="ECO:0000256" key="1">
    <source>
        <dbReference type="ARBA" id="ARBA00009067"/>
    </source>
</evidence>
<dbReference type="GO" id="GO:0004175">
    <property type="term" value="F:endopeptidase activity"/>
    <property type="evidence" value="ECO:0007669"/>
    <property type="project" value="UniProtKB-ARBA"/>
</dbReference>
<keyword evidence="4" id="KW-0378">Hydrolase</keyword>
<feature type="domain" description="CAAX prenyl protease 2/Lysostaphin resistance protein A-like" evidence="3">
    <location>
        <begin position="100"/>
        <end position="198"/>
    </location>
</feature>
<proteinExistence type="inferred from homology"/>
<evidence type="ECO:0000259" key="3">
    <source>
        <dbReference type="Pfam" id="PF02517"/>
    </source>
</evidence>
<dbReference type="GO" id="GO:0080120">
    <property type="term" value="P:CAAX-box protein maturation"/>
    <property type="evidence" value="ECO:0007669"/>
    <property type="project" value="UniProtKB-ARBA"/>
</dbReference>
<keyword evidence="2" id="KW-1133">Transmembrane helix</keyword>
<feature type="transmembrane region" description="Helical" evidence="2">
    <location>
        <begin position="6"/>
        <end position="26"/>
    </location>
</feature>
<dbReference type="Pfam" id="PF02517">
    <property type="entry name" value="Rce1-like"/>
    <property type="match status" value="1"/>
</dbReference>
<dbReference type="EMBL" id="VDFM01000018">
    <property type="protein sequence ID" value="MQS53458.1"/>
    <property type="molecule type" value="Genomic_DNA"/>
</dbReference>
<evidence type="ECO:0000313" key="4">
    <source>
        <dbReference type="EMBL" id="MQS53458.1"/>
    </source>
</evidence>
<dbReference type="AlphaFoldDB" id="A0A5P0ZK78"/>
<gene>
    <name evidence="4" type="ORF">FHL02_10535</name>
</gene>
<feature type="transmembrane region" description="Helical" evidence="2">
    <location>
        <begin position="75"/>
        <end position="91"/>
    </location>
</feature>
<organism evidence="4 5">
    <name type="scientific">Companilactobacillus mishanensis</name>
    <dbReference type="NCBI Taxonomy" id="2486008"/>
    <lineage>
        <taxon>Bacteria</taxon>
        <taxon>Bacillati</taxon>
        <taxon>Bacillota</taxon>
        <taxon>Bacilli</taxon>
        <taxon>Lactobacillales</taxon>
        <taxon>Lactobacillaceae</taxon>
        <taxon>Companilactobacillus</taxon>
    </lineage>
</organism>
<reference evidence="4 5" key="1">
    <citation type="journal article" date="2019" name="Syst. Appl. Microbiol.">
        <title>Polyphasic characterization of two novel Lactobacillus spp. isolated from blown salami packages: Description of Lactobacillus halodurans sp. nov. and Lactobacillus salsicarnum sp. nov.</title>
        <authorList>
            <person name="Schuster J.A."/>
            <person name="Klingl A."/>
            <person name="Vogel R.F."/>
            <person name="Ehrmann M.A."/>
        </authorList>
    </citation>
    <scope>NUCLEOTIDE SEQUENCE [LARGE SCALE GENOMIC DNA]</scope>
    <source>
        <strain evidence="4 5">TMW 1.2118</strain>
    </source>
</reference>
<feature type="transmembrane region" description="Helical" evidence="2">
    <location>
        <begin position="38"/>
        <end position="55"/>
    </location>
</feature>
<dbReference type="RefSeq" id="WP_153383912.1">
    <property type="nucleotide sequence ID" value="NZ_VDFM01000018.1"/>
</dbReference>
<evidence type="ECO:0000256" key="2">
    <source>
        <dbReference type="SAM" id="Phobius"/>
    </source>
</evidence>
<accession>A0A5P0ZK78</accession>
<keyword evidence="4" id="KW-0645">Protease</keyword>
<sequence length="241" mass="27649">MLKKYWSIVLFTVGMFFLAALVNILLEIVSGVAHIPEVYGSYIQYIIIMILYVYINRKWVHQEIHFKSKVPWKEQIPGLIFIVGDIIYLFSTNSDFEMYVTGIGYSIGSAVTEEYFIRGIVLIALLHLAKDKGVWGTLLAIFISSVLFGAMHIITMLANQLGWGEIITAFSMGMVYAALYIATGTILWPMFIHLVQDLVVYLLPHSNFTMPTIWYFVVCLSITLIILIPYFRREDNQVFYS</sequence>
<keyword evidence="2" id="KW-0472">Membrane</keyword>
<comment type="similarity">
    <text evidence="1">Belongs to the UPF0177 family.</text>
</comment>
<comment type="caution">
    <text evidence="4">The sequence shown here is derived from an EMBL/GenBank/DDBJ whole genome shotgun (WGS) entry which is preliminary data.</text>
</comment>
<feature type="transmembrane region" description="Helical" evidence="2">
    <location>
        <begin position="212"/>
        <end position="231"/>
    </location>
</feature>
<dbReference type="InterPro" id="IPR003675">
    <property type="entry name" value="Rce1/LyrA-like_dom"/>
</dbReference>
<feature type="transmembrane region" description="Helical" evidence="2">
    <location>
        <begin position="166"/>
        <end position="192"/>
    </location>
</feature>
<dbReference type="OrthoDB" id="2329186at2"/>
<name>A0A5P0ZK78_9LACO</name>